<organism evidence="3 4">
    <name type="scientific">Sinobacterium norvegicum</name>
    <dbReference type="NCBI Taxonomy" id="1641715"/>
    <lineage>
        <taxon>Bacteria</taxon>
        <taxon>Pseudomonadati</taxon>
        <taxon>Pseudomonadota</taxon>
        <taxon>Gammaproteobacteria</taxon>
        <taxon>Cellvibrionales</taxon>
        <taxon>Spongiibacteraceae</taxon>
        <taxon>Sinobacterium</taxon>
    </lineage>
</organism>
<dbReference type="PROSITE" id="PS50005">
    <property type="entry name" value="TPR"/>
    <property type="match status" value="1"/>
</dbReference>
<feature type="repeat" description="TPR" evidence="1">
    <location>
        <begin position="291"/>
        <end position="324"/>
    </location>
</feature>
<dbReference type="SMART" id="SM00028">
    <property type="entry name" value="TPR"/>
    <property type="match status" value="1"/>
</dbReference>
<keyword evidence="2" id="KW-0175">Coiled coil</keyword>
<evidence type="ECO:0000313" key="4">
    <source>
        <dbReference type="Proteomes" id="UP000838100"/>
    </source>
</evidence>
<protein>
    <recommendedName>
        <fullName evidence="5">Tetratricopeptide repeat protein</fullName>
    </recommendedName>
</protein>
<dbReference type="InterPro" id="IPR011990">
    <property type="entry name" value="TPR-like_helical_dom_sf"/>
</dbReference>
<evidence type="ECO:0000256" key="1">
    <source>
        <dbReference type="PROSITE-ProRule" id="PRU00339"/>
    </source>
</evidence>
<keyword evidence="1" id="KW-0802">TPR repeat</keyword>
<evidence type="ECO:0000256" key="2">
    <source>
        <dbReference type="SAM" id="Coils"/>
    </source>
</evidence>
<sequence length="352" mass="39783">MNIIKVFSLAVIMLVLQGCQMPGHLDEDVLQLRVDDLLANQKYQRAIDLVAKQQPQTAKLEQQHRRLVDGAEHYRRSLAAQVNGLAKNSRWVEAEALMSQGVNNYPSEEMRSQYDSIILRREAYLEKHWRQLNYQRASVIPDNIAEVNKLLAAQPGDKQAQNLSKQYAQESLELLKFVVETAEMNEGRGRYTAAKADYQLAKLLSLDKQYGDEMRRLDGKLLALQQAKKKQKQQSLLKQKQKLEAQFLASIASGELQAAEKQLANIAALGIDSQRLQGYREVLDEKVARAVSILVMKANTAYTLGEIEAAIADWQQALVLQPNNSVVVEKLARAKAFKNYYESLQGDKLTSE</sequence>
<dbReference type="PROSITE" id="PS51257">
    <property type="entry name" value="PROKAR_LIPOPROTEIN"/>
    <property type="match status" value="1"/>
</dbReference>
<proteinExistence type="predicted"/>
<comment type="caution">
    <text evidence="3">The sequence shown here is derived from an EMBL/GenBank/DDBJ whole genome shotgun (WGS) entry which is preliminary data.</text>
</comment>
<feature type="coiled-coil region" evidence="2">
    <location>
        <begin position="214"/>
        <end position="246"/>
    </location>
</feature>
<dbReference type="RefSeq" id="WP_237443152.1">
    <property type="nucleotide sequence ID" value="NZ_CAKLPX010000001.1"/>
</dbReference>
<gene>
    <name evidence="3" type="ORF">SIN8267_00559</name>
</gene>
<dbReference type="Gene3D" id="1.25.40.10">
    <property type="entry name" value="Tetratricopeptide repeat domain"/>
    <property type="match status" value="1"/>
</dbReference>
<dbReference type="InterPro" id="IPR019734">
    <property type="entry name" value="TPR_rpt"/>
</dbReference>
<evidence type="ECO:0008006" key="5">
    <source>
        <dbReference type="Google" id="ProtNLM"/>
    </source>
</evidence>
<dbReference type="EMBL" id="CAKLPX010000001">
    <property type="protein sequence ID" value="CAH0990467.1"/>
    <property type="molecule type" value="Genomic_DNA"/>
</dbReference>
<evidence type="ECO:0000313" key="3">
    <source>
        <dbReference type="EMBL" id="CAH0990467.1"/>
    </source>
</evidence>
<dbReference type="Proteomes" id="UP000838100">
    <property type="component" value="Unassembled WGS sequence"/>
</dbReference>
<name>A0ABM9AC53_9GAMM</name>
<keyword evidence="4" id="KW-1185">Reference proteome</keyword>
<dbReference type="SUPFAM" id="SSF48452">
    <property type="entry name" value="TPR-like"/>
    <property type="match status" value="1"/>
</dbReference>
<accession>A0ABM9AC53</accession>
<reference evidence="3" key="1">
    <citation type="submission" date="2021-12" db="EMBL/GenBank/DDBJ databases">
        <authorList>
            <person name="Rodrigo-Torres L."/>
            <person name="Arahal R. D."/>
            <person name="Lucena T."/>
        </authorList>
    </citation>
    <scope>NUCLEOTIDE SEQUENCE</scope>
    <source>
        <strain evidence="3">CECT 8267</strain>
    </source>
</reference>